<keyword evidence="8" id="KW-1185">Reference proteome</keyword>
<comment type="similarity">
    <text evidence="1 5">Belongs to the FlgD family.</text>
</comment>
<evidence type="ECO:0000256" key="1">
    <source>
        <dbReference type="ARBA" id="ARBA00010577"/>
    </source>
</evidence>
<accession>A0ABV6IML7</accession>
<dbReference type="EMBL" id="JBHLVZ010000002">
    <property type="protein sequence ID" value="MFC0384846.1"/>
    <property type="molecule type" value="Genomic_DNA"/>
</dbReference>
<dbReference type="Gene3D" id="2.30.30.910">
    <property type="match status" value="1"/>
</dbReference>
<organism evidence="7 8">
    <name type="scientific">Muricoccus vinaceus</name>
    <dbReference type="NCBI Taxonomy" id="424704"/>
    <lineage>
        <taxon>Bacteria</taxon>
        <taxon>Pseudomonadati</taxon>
        <taxon>Pseudomonadota</taxon>
        <taxon>Alphaproteobacteria</taxon>
        <taxon>Acetobacterales</taxon>
        <taxon>Roseomonadaceae</taxon>
        <taxon>Muricoccus</taxon>
    </lineage>
</organism>
<comment type="caution">
    <text evidence="7">The sequence shown here is derived from an EMBL/GenBank/DDBJ whole genome shotgun (WGS) entry which is preliminary data.</text>
</comment>
<dbReference type="InterPro" id="IPR005648">
    <property type="entry name" value="FlgD"/>
</dbReference>
<protein>
    <recommendedName>
        <fullName evidence="2 5">Basal-body rod modification protein FlgD</fullName>
    </recommendedName>
</protein>
<evidence type="ECO:0000259" key="6">
    <source>
        <dbReference type="Pfam" id="PF13860"/>
    </source>
</evidence>
<name>A0ABV6IML7_9PROT</name>
<evidence type="ECO:0000256" key="5">
    <source>
        <dbReference type="RuleBase" id="RU362076"/>
    </source>
</evidence>
<keyword evidence="7" id="KW-0969">Cilium</keyword>
<dbReference type="Gene3D" id="2.60.40.4070">
    <property type="match status" value="1"/>
</dbReference>
<sequence length="221" mass="22627">MAIAAASSATGTASSAAASSGTQLAGSFNNFLTLLTTQLKNQSPTDPLDTNQMTNQLVQFASVEQQIAMNKNLEQMVSLQQAAQLTAAAPLMGQRVEVEGDALPLQGGAATVRLPPAGTARTARVAVLDSAGRTLREAQVSLGQAAQDWRWDGRDSNGRQLADGPYKVAVTGADASGGAASAGFTVVGTATAAERVNGVLKLRMGGASYTFDKVRSLTASN</sequence>
<keyword evidence="3 5" id="KW-1005">Bacterial flagellum biogenesis</keyword>
<evidence type="ECO:0000313" key="7">
    <source>
        <dbReference type="EMBL" id="MFC0384846.1"/>
    </source>
</evidence>
<proteinExistence type="inferred from homology"/>
<dbReference type="Pfam" id="PF03963">
    <property type="entry name" value="FlgD"/>
    <property type="match status" value="1"/>
</dbReference>
<comment type="function">
    <text evidence="4 5">Required for flagellar hook formation. May act as a scaffolding protein.</text>
</comment>
<dbReference type="Proteomes" id="UP001589789">
    <property type="component" value="Unassembled WGS sequence"/>
</dbReference>
<evidence type="ECO:0000256" key="3">
    <source>
        <dbReference type="ARBA" id="ARBA00022795"/>
    </source>
</evidence>
<evidence type="ECO:0000256" key="2">
    <source>
        <dbReference type="ARBA" id="ARBA00016013"/>
    </source>
</evidence>
<evidence type="ECO:0000313" key="8">
    <source>
        <dbReference type="Proteomes" id="UP001589789"/>
    </source>
</evidence>
<gene>
    <name evidence="7" type="ORF">ACFFIC_04685</name>
</gene>
<dbReference type="RefSeq" id="WP_377048980.1">
    <property type="nucleotide sequence ID" value="NZ_JBHLVZ010000002.1"/>
</dbReference>
<dbReference type="InterPro" id="IPR025965">
    <property type="entry name" value="FlgD/Vpr_Ig-like"/>
</dbReference>
<keyword evidence="7" id="KW-0966">Cell projection</keyword>
<dbReference type="Pfam" id="PF13860">
    <property type="entry name" value="FlgD_ig"/>
    <property type="match status" value="1"/>
</dbReference>
<reference evidence="7 8" key="1">
    <citation type="submission" date="2024-09" db="EMBL/GenBank/DDBJ databases">
        <authorList>
            <person name="Sun Q."/>
            <person name="Mori K."/>
        </authorList>
    </citation>
    <scope>NUCLEOTIDE SEQUENCE [LARGE SCALE GENOMIC DNA]</scope>
    <source>
        <strain evidence="7 8">CCM 7468</strain>
    </source>
</reference>
<keyword evidence="7" id="KW-0282">Flagellum</keyword>
<feature type="domain" description="FlgD/Vpr Ig-like" evidence="6">
    <location>
        <begin position="106"/>
        <end position="175"/>
    </location>
</feature>
<evidence type="ECO:0000256" key="4">
    <source>
        <dbReference type="ARBA" id="ARBA00024746"/>
    </source>
</evidence>